<name>A0A1M6T5J1_9FIRM</name>
<evidence type="ECO:0000313" key="4">
    <source>
        <dbReference type="Proteomes" id="UP000184301"/>
    </source>
</evidence>
<feature type="coiled-coil region" evidence="1">
    <location>
        <begin position="118"/>
        <end position="145"/>
    </location>
</feature>
<dbReference type="STRING" id="1121950.SAMN02745243_03136"/>
<gene>
    <name evidence="3" type="ORF">SAMN02745243_03136</name>
</gene>
<evidence type="ECO:0000313" key="3">
    <source>
        <dbReference type="EMBL" id="SHK52223.1"/>
    </source>
</evidence>
<keyword evidence="4" id="KW-1185">Reference proteome</keyword>
<keyword evidence="1" id="KW-0175">Coiled coil</keyword>
<protein>
    <submittedName>
        <fullName evidence="3">Uncharacterized protein</fullName>
    </submittedName>
</protein>
<dbReference type="PROSITE" id="PS51257">
    <property type="entry name" value="PROKAR_LIPOPROTEIN"/>
    <property type="match status" value="1"/>
</dbReference>
<evidence type="ECO:0000256" key="1">
    <source>
        <dbReference type="SAM" id="Coils"/>
    </source>
</evidence>
<feature type="signal peptide" evidence="2">
    <location>
        <begin position="1"/>
        <end position="27"/>
    </location>
</feature>
<reference evidence="3 4" key="1">
    <citation type="submission" date="2016-11" db="EMBL/GenBank/DDBJ databases">
        <authorList>
            <person name="Jaros S."/>
            <person name="Januszkiewicz K."/>
            <person name="Wedrychowicz H."/>
        </authorList>
    </citation>
    <scope>NUCLEOTIDE SEQUENCE [LARGE SCALE GENOMIC DNA]</scope>
    <source>
        <strain evidence="3 4">DSM 15480</strain>
    </source>
</reference>
<dbReference type="Proteomes" id="UP000184301">
    <property type="component" value="Unassembled WGS sequence"/>
</dbReference>
<accession>A0A1M6T5J1</accession>
<organism evidence="3 4">
    <name type="scientific">Hespellia stercorisuis DSM 15480</name>
    <dbReference type="NCBI Taxonomy" id="1121950"/>
    <lineage>
        <taxon>Bacteria</taxon>
        <taxon>Bacillati</taxon>
        <taxon>Bacillota</taxon>
        <taxon>Clostridia</taxon>
        <taxon>Lachnospirales</taxon>
        <taxon>Lachnospiraceae</taxon>
        <taxon>Hespellia</taxon>
    </lineage>
</organism>
<feature type="chain" id="PRO_5039053790" evidence="2">
    <location>
        <begin position="28"/>
        <end position="279"/>
    </location>
</feature>
<dbReference type="EMBL" id="FQZY01000055">
    <property type="protein sequence ID" value="SHK52223.1"/>
    <property type="molecule type" value="Genomic_DNA"/>
</dbReference>
<keyword evidence="2" id="KW-0732">Signal</keyword>
<proteinExistence type="predicted"/>
<dbReference type="RefSeq" id="WP_073112154.1">
    <property type="nucleotide sequence ID" value="NZ_FQZY01000055.1"/>
</dbReference>
<dbReference type="AlphaFoldDB" id="A0A1M6T5J1"/>
<sequence>MKIKKLSKVFTLTIALCLMAVSLTACGGSKGDVKTAKEPVLASEAFNQEGIWFTSEGIVGKDENIYSILVFDGKGNVTPYKCDKLTFSDLKELSDDEIISLAKEQDKTRFESDIASLTSSIDNEKTKLSEERDSLENDMNEAIALEPDMSSEYKELYDVDRYQEEFTFMDSLLSEISNLEYKEPESVPYLMHIETDNSGNGTKEETLEFEREYLSTSYSNNMTEIKKTSTAETQLFPDYGTQTVYDMNFRGFGSIVTIVSENHAGFMLDTPDTKGIEVD</sequence>
<evidence type="ECO:0000256" key="2">
    <source>
        <dbReference type="SAM" id="SignalP"/>
    </source>
</evidence>
<dbReference type="OrthoDB" id="2083063at2"/>